<dbReference type="InterPro" id="IPR029760">
    <property type="entry name" value="GPX_CS"/>
</dbReference>
<dbReference type="GO" id="GO:0006979">
    <property type="term" value="P:response to oxidative stress"/>
    <property type="evidence" value="ECO:0007669"/>
    <property type="project" value="InterPro"/>
</dbReference>
<dbReference type="PRINTS" id="PR01011">
    <property type="entry name" value="GLUTPROXDASE"/>
</dbReference>
<dbReference type="SUPFAM" id="SSF52833">
    <property type="entry name" value="Thioredoxin-like"/>
    <property type="match status" value="1"/>
</dbReference>
<sequence>MGCTSSEPVQQSSIYEFTMNDIDGNPVSLAQYRGKVMIIVNVACGCGLTTKNYAQLNDLYSRYAEKALCILGFPCNQFFWQESGSHEEIKDHVRNFLNAKFDLFSKVEVNGKKACEMYKFLRQKSKLKGKRIGWNFGKFLIDKEGNIVNYYGPRTNPLSFEQDIVALLEKPSGQV</sequence>
<dbReference type="PROSITE" id="PS00460">
    <property type="entry name" value="GLUTATHIONE_PEROXID_1"/>
    <property type="match status" value="1"/>
</dbReference>
<organism evidence="6 7">
    <name type="scientific">Blepharisma stoltei</name>
    <dbReference type="NCBI Taxonomy" id="1481888"/>
    <lineage>
        <taxon>Eukaryota</taxon>
        <taxon>Sar</taxon>
        <taxon>Alveolata</taxon>
        <taxon>Ciliophora</taxon>
        <taxon>Postciliodesmatophora</taxon>
        <taxon>Heterotrichea</taxon>
        <taxon>Heterotrichida</taxon>
        <taxon>Blepharismidae</taxon>
        <taxon>Blepharisma</taxon>
    </lineage>
</organism>
<reference evidence="6" key="1">
    <citation type="submission" date="2021-09" db="EMBL/GenBank/DDBJ databases">
        <authorList>
            <consortium name="AG Swart"/>
            <person name="Singh M."/>
            <person name="Singh A."/>
            <person name="Seah K."/>
            <person name="Emmerich C."/>
        </authorList>
    </citation>
    <scope>NUCLEOTIDE SEQUENCE</scope>
    <source>
        <strain evidence="6">ATCC30299</strain>
    </source>
</reference>
<dbReference type="PIRSF" id="PIRSF000303">
    <property type="entry name" value="Glutathion_perox"/>
    <property type="match status" value="1"/>
</dbReference>
<evidence type="ECO:0000256" key="4">
    <source>
        <dbReference type="PIRSR" id="PIRSR000303-1"/>
    </source>
</evidence>
<dbReference type="PROSITE" id="PS00763">
    <property type="entry name" value="GLUTATHIONE_PEROXID_2"/>
    <property type="match status" value="1"/>
</dbReference>
<dbReference type="GO" id="GO:0004601">
    <property type="term" value="F:peroxidase activity"/>
    <property type="evidence" value="ECO:0007669"/>
    <property type="project" value="UniProtKB-KW"/>
</dbReference>
<name>A0AAU9K6Q4_9CILI</name>
<dbReference type="EMBL" id="CAJZBQ010000055">
    <property type="protein sequence ID" value="CAG9332872.1"/>
    <property type="molecule type" value="Genomic_DNA"/>
</dbReference>
<comment type="caution">
    <text evidence="6">The sequence shown here is derived from an EMBL/GenBank/DDBJ whole genome shotgun (WGS) entry which is preliminary data.</text>
</comment>
<dbReference type="AlphaFoldDB" id="A0AAU9K6Q4"/>
<keyword evidence="7" id="KW-1185">Reference proteome</keyword>
<dbReference type="PANTHER" id="PTHR11592">
    <property type="entry name" value="GLUTATHIONE PEROXIDASE"/>
    <property type="match status" value="1"/>
</dbReference>
<dbReference type="PANTHER" id="PTHR11592:SF78">
    <property type="entry name" value="GLUTATHIONE PEROXIDASE"/>
    <property type="match status" value="1"/>
</dbReference>
<dbReference type="PROSITE" id="PS51355">
    <property type="entry name" value="GLUTATHIONE_PEROXID_3"/>
    <property type="match status" value="1"/>
</dbReference>
<proteinExistence type="inferred from homology"/>
<evidence type="ECO:0000313" key="7">
    <source>
        <dbReference type="Proteomes" id="UP001162131"/>
    </source>
</evidence>
<dbReference type="Proteomes" id="UP001162131">
    <property type="component" value="Unassembled WGS sequence"/>
</dbReference>
<dbReference type="Gene3D" id="3.40.30.10">
    <property type="entry name" value="Glutaredoxin"/>
    <property type="match status" value="1"/>
</dbReference>
<dbReference type="InterPro" id="IPR029759">
    <property type="entry name" value="GPX_AS"/>
</dbReference>
<dbReference type="FunFam" id="3.40.30.10:FF:000025">
    <property type="entry name" value="Glutathione peroxidase"/>
    <property type="match status" value="1"/>
</dbReference>
<comment type="similarity">
    <text evidence="1 5">Belongs to the glutathione peroxidase family.</text>
</comment>
<gene>
    <name evidence="6" type="ORF">BSTOLATCC_MIC57158</name>
</gene>
<keyword evidence="3 5" id="KW-0560">Oxidoreductase</keyword>
<evidence type="ECO:0000256" key="1">
    <source>
        <dbReference type="ARBA" id="ARBA00006926"/>
    </source>
</evidence>
<evidence type="ECO:0000256" key="5">
    <source>
        <dbReference type="RuleBase" id="RU000499"/>
    </source>
</evidence>
<dbReference type="CDD" id="cd00340">
    <property type="entry name" value="GSH_Peroxidase"/>
    <property type="match status" value="1"/>
</dbReference>
<feature type="active site" evidence="4">
    <location>
        <position position="46"/>
    </location>
</feature>
<dbReference type="InterPro" id="IPR036249">
    <property type="entry name" value="Thioredoxin-like_sf"/>
</dbReference>
<protein>
    <recommendedName>
        <fullName evidence="5">Glutathione peroxidase</fullName>
    </recommendedName>
</protein>
<evidence type="ECO:0000256" key="2">
    <source>
        <dbReference type="ARBA" id="ARBA00022559"/>
    </source>
</evidence>
<evidence type="ECO:0000313" key="6">
    <source>
        <dbReference type="EMBL" id="CAG9332872.1"/>
    </source>
</evidence>
<keyword evidence="2 5" id="KW-0575">Peroxidase</keyword>
<accession>A0AAU9K6Q4</accession>
<dbReference type="InterPro" id="IPR000889">
    <property type="entry name" value="Glutathione_peroxidase"/>
</dbReference>
<dbReference type="Pfam" id="PF00255">
    <property type="entry name" value="GSHPx"/>
    <property type="match status" value="1"/>
</dbReference>
<evidence type="ECO:0000256" key="3">
    <source>
        <dbReference type="ARBA" id="ARBA00023002"/>
    </source>
</evidence>